<dbReference type="RefSeq" id="WP_135253687.1">
    <property type="nucleotide sequence ID" value="NZ_CP038865.1"/>
</dbReference>
<proteinExistence type="predicted"/>
<evidence type="ECO:0000313" key="6">
    <source>
        <dbReference type="Proteomes" id="UP000297725"/>
    </source>
</evidence>
<keyword evidence="1 4" id="KW-0378">Hydrolase</keyword>
<name>A0AAJ5JM95_9ENTE</name>
<dbReference type="PANTHER" id="PTHR43283">
    <property type="entry name" value="BETA-LACTAMASE-RELATED"/>
    <property type="match status" value="1"/>
</dbReference>
<reference evidence="4 6" key="1">
    <citation type="submission" date="2019-03" db="EMBL/GenBank/DDBJ databases">
        <title>Vagococcus sp. was isolated fron gut of Carduelis flavirostris.</title>
        <authorList>
            <person name="Ge Y."/>
        </authorList>
    </citation>
    <scope>NUCLEOTIDE SEQUENCE [LARGE SCALE GENOMIC DNA]</scope>
    <source>
        <strain evidence="4 6">CF-210</strain>
    </source>
</reference>
<dbReference type="Gene3D" id="3.40.710.10">
    <property type="entry name" value="DD-peptidase/beta-lactamase superfamily"/>
    <property type="match status" value="1"/>
</dbReference>
<keyword evidence="5" id="KW-1185">Reference proteome</keyword>
<dbReference type="Pfam" id="PF00144">
    <property type="entry name" value="Beta-lactamase"/>
    <property type="match status" value="1"/>
</dbReference>
<dbReference type="PANTHER" id="PTHR43283:SF11">
    <property type="entry name" value="BETA-LACTAMASE-RELATED DOMAIN-CONTAINING PROTEIN"/>
    <property type="match status" value="1"/>
</dbReference>
<dbReference type="GO" id="GO:0016787">
    <property type="term" value="F:hydrolase activity"/>
    <property type="evidence" value="ECO:0007669"/>
    <property type="project" value="UniProtKB-KW"/>
</dbReference>
<protein>
    <submittedName>
        <fullName evidence="4">Class A beta-lactamase-related serine hydrolase</fullName>
    </submittedName>
</protein>
<evidence type="ECO:0000313" key="3">
    <source>
        <dbReference type="EMBL" id="QCA28438.1"/>
    </source>
</evidence>
<dbReference type="Proteomes" id="UP000297725">
    <property type="component" value="Unassembled WGS sequence"/>
</dbReference>
<dbReference type="InterPro" id="IPR012338">
    <property type="entry name" value="Beta-lactam/transpept-like"/>
</dbReference>
<evidence type="ECO:0000313" key="4">
    <source>
        <dbReference type="EMBL" id="TFZ42806.1"/>
    </source>
</evidence>
<dbReference type="EMBL" id="CP038865">
    <property type="protein sequence ID" value="QCA28438.1"/>
    <property type="molecule type" value="Genomic_DNA"/>
</dbReference>
<dbReference type="SUPFAM" id="SSF56601">
    <property type="entry name" value="beta-lactamase/transpeptidase-like"/>
    <property type="match status" value="1"/>
</dbReference>
<dbReference type="InterPro" id="IPR001466">
    <property type="entry name" value="Beta-lactam-related"/>
</dbReference>
<sequence>MFPKTQKKINQMIEQQIIPGAVYSFKSLNSEATFTKGNKQILPSIEPMTEQTLFDVASLTKVVGTNSVVLKLLEEKKMKLDQSIKHYLPTFEDDSVTILELLTHTSAINGFIPNRDQLSQTELIEAFNHLNVDHASKGKNVVYTDTGTILLGFAIEQLLQEPIQVIIQKQIIEPLELSRSTFFPPKDECAPTNNLIQSEQPLYGIVHDTKAAVLKEHCGSAGLFSDINDLNRFCYMMMNDGQIGETKFLTKETIQSLNQTWSPNADKHRSLGWDLKWHPNKQHPILFHTGYTGTFILIDLNEKRSFVFLSNRVHPQDHRETYMTHRDELVTIYLEEVASH</sequence>
<evidence type="ECO:0000256" key="1">
    <source>
        <dbReference type="ARBA" id="ARBA00022801"/>
    </source>
</evidence>
<evidence type="ECO:0000313" key="5">
    <source>
        <dbReference type="Proteomes" id="UP000296883"/>
    </source>
</evidence>
<gene>
    <name evidence="4" type="ORF">E4031_02145</name>
    <name evidence="3" type="ORF">E4Z98_03595</name>
</gene>
<dbReference type="EMBL" id="SRHU01000008">
    <property type="protein sequence ID" value="TFZ42806.1"/>
    <property type="molecule type" value="Genomic_DNA"/>
</dbReference>
<reference evidence="3 5" key="2">
    <citation type="journal article" date="2020" name="Int. J. Syst. Evol. Microbiol.">
        <title>Vagococcus xieshaowenii sp. nov., isolated from snow finch (Montifringilla taczanowskii) cloacal content.</title>
        <authorList>
            <person name="Ge Y."/>
            <person name="Yang J."/>
            <person name="Lai X.H."/>
            <person name="Zhang G."/>
            <person name="Jin D."/>
            <person name="Lu S."/>
            <person name="Wang B."/>
            <person name="Huang Y."/>
            <person name="Huang Y."/>
            <person name="Ren Z."/>
            <person name="Zhang X."/>
            <person name="Xu J."/>
        </authorList>
    </citation>
    <scope>NUCLEOTIDE SEQUENCE [LARGE SCALE GENOMIC DNA]</scope>
    <source>
        <strain evidence="3">Personal::cf-49</strain>
        <strain evidence="5">personal::cf-49</strain>
    </source>
</reference>
<dbReference type="Proteomes" id="UP000296883">
    <property type="component" value="Chromosome"/>
</dbReference>
<accession>A0AAJ5JM95</accession>
<organism evidence="4 6">
    <name type="scientific">Vagococcus xieshaowenii</name>
    <dbReference type="NCBI Taxonomy" id="2562451"/>
    <lineage>
        <taxon>Bacteria</taxon>
        <taxon>Bacillati</taxon>
        <taxon>Bacillota</taxon>
        <taxon>Bacilli</taxon>
        <taxon>Lactobacillales</taxon>
        <taxon>Enterococcaceae</taxon>
        <taxon>Vagococcus</taxon>
    </lineage>
</organism>
<evidence type="ECO:0000259" key="2">
    <source>
        <dbReference type="Pfam" id="PF00144"/>
    </source>
</evidence>
<dbReference type="AlphaFoldDB" id="A0AAJ5JM95"/>
<dbReference type="InterPro" id="IPR050789">
    <property type="entry name" value="Diverse_Enzym_Activities"/>
</dbReference>
<feature type="domain" description="Beta-lactamase-related" evidence="2">
    <location>
        <begin position="8"/>
        <end position="323"/>
    </location>
</feature>